<dbReference type="GO" id="GO:0006281">
    <property type="term" value="P:DNA repair"/>
    <property type="evidence" value="ECO:0007669"/>
    <property type="project" value="UniProtKB-KW"/>
</dbReference>
<dbReference type="Pfam" id="PF19306">
    <property type="entry name" value="WHD_Lhr"/>
    <property type="match status" value="1"/>
</dbReference>
<dbReference type="Proteomes" id="UP000029646">
    <property type="component" value="Unassembled WGS sequence"/>
</dbReference>
<dbReference type="AlphaFoldDB" id="A0A090W9I6"/>
<dbReference type="Pfam" id="PF08494">
    <property type="entry name" value="DEAD_assoc"/>
    <property type="match status" value="1"/>
</dbReference>
<gene>
    <name evidence="9" type="ORF">JCM19302_82</name>
</gene>
<dbReference type="InterPro" id="IPR045628">
    <property type="entry name" value="Lhr_WH_dom"/>
</dbReference>
<evidence type="ECO:0000259" key="7">
    <source>
        <dbReference type="Pfam" id="PF08494"/>
    </source>
</evidence>
<keyword evidence="3 9" id="KW-0547">Nucleotide-binding</keyword>
<keyword evidence="3 9" id="KW-0347">Helicase</keyword>
<evidence type="ECO:0000256" key="6">
    <source>
        <dbReference type="ARBA" id="ARBA00023235"/>
    </source>
</evidence>
<proteinExistence type="predicted"/>
<evidence type="ECO:0000256" key="4">
    <source>
        <dbReference type="ARBA" id="ARBA00023125"/>
    </source>
</evidence>
<feature type="domain" description="Helicase Lhr-like winged helix" evidence="8">
    <location>
        <begin position="1"/>
        <end position="66"/>
    </location>
</feature>
<keyword evidence="3 9" id="KW-0067">ATP-binding</keyword>
<evidence type="ECO:0000313" key="10">
    <source>
        <dbReference type="Proteomes" id="UP000029646"/>
    </source>
</evidence>
<keyword evidence="1" id="KW-0227">DNA damage</keyword>
<keyword evidence="5" id="KW-0234">DNA repair</keyword>
<feature type="domain" description="Lhr-like DEAD/H associated" evidence="7">
    <location>
        <begin position="119"/>
        <end position="305"/>
    </location>
</feature>
<accession>A0A090W9I6</accession>
<dbReference type="GO" id="GO:0004386">
    <property type="term" value="F:helicase activity"/>
    <property type="evidence" value="ECO:0007669"/>
    <property type="project" value="UniProtKB-KW"/>
</dbReference>
<name>A0A090W9I6_9FLAO</name>
<dbReference type="InterPro" id="IPR013701">
    <property type="entry name" value="Lhr-like_DEAD/DEAH_assoc"/>
</dbReference>
<evidence type="ECO:0000256" key="5">
    <source>
        <dbReference type="ARBA" id="ARBA00023204"/>
    </source>
</evidence>
<keyword evidence="2" id="KW-0378">Hydrolase</keyword>
<evidence type="ECO:0000256" key="2">
    <source>
        <dbReference type="ARBA" id="ARBA00022801"/>
    </source>
</evidence>
<evidence type="ECO:0000259" key="8">
    <source>
        <dbReference type="Pfam" id="PF19306"/>
    </source>
</evidence>
<evidence type="ECO:0000256" key="3">
    <source>
        <dbReference type="ARBA" id="ARBA00022806"/>
    </source>
</evidence>
<keyword evidence="4" id="KW-0238">DNA-binding</keyword>
<dbReference type="EMBL" id="BBNS01000020">
    <property type="protein sequence ID" value="GAL72124.1"/>
    <property type="molecule type" value="Genomic_DNA"/>
</dbReference>
<organism evidence="9 10">
    <name type="scientific">Jejuia pallidilutea</name>
    <dbReference type="NCBI Taxonomy" id="504487"/>
    <lineage>
        <taxon>Bacteria</taxon>
        <taxon>Pseudomonadati</taxon>
        <taxon>Bacteroidota</taxon>
        <taxon>Flavobacteriia</taxon>
        <taxon>Flavobacteriales</taxon>
        <taxon>Flavobacteriaceae</taxon>
        <taxon>Jejuia</taxon>
    </lineage>
</organism>
<dbReference type="InterPro" id="IPR052511">
    <property type="entry name" value="ATP-dep_Helicase"/>
</dbReference>
<evidence type="ECO:0000313" key="9">
    <source>
        <dbReference type="EMBL" id="GAL72124.1"/>
    </source>
</evidence>
<evidence type="ECO:0000256" key="1">
    <source>
        <dbReference type="ARBA" id="ARBA00022763"/>
    </source>
</evidence>
<dbReference type="PANTHER" id="PTHR47962">
    <property type="entry name" value="ATP-DEPENDENT HELICASE LHR-RELATED-RELATED"/>
    <property type="match status" value="1"/>
</dbReference>
<comment type="caution">
    <text evidence="9">The sequence shown here is derived from an EMBL/GenBank/DDBJ whole genome shotgun (WGS) entry which is preliminary data.</text>
</comment>
<protein>
    <submittedName>
        <fullName evidence="9">Helicase domain protein</fullName>
    </submittedName>
</protein>
<dbReference type="GO" id="GO:0003677">
    <property type="term" value="F:DNA binding"/>
    <property type="evidence" value="ECO:0007669"/>
    <property type="project" value="UniProtKB-KW"/>
</dbReference>
<keyword evidence="6" id="KW-0413">Isomerase</keyword>
<dbReference type="GO" id="GO:0005524">
    <property type="term" value="F:ATP binding"/>
    <property type="evidence" value="ECO:0007669"/>
    <property type="project" value="InterPro"/>
</dbReference>
<reference evidence="9 10" key="1">
    <citation type="journal article" date="2014" name="Genome Announc.">
        <title>Draft Genome Sequence of Marine Flavobacterium Jejuia pallidilutea Strain 11shimoA1 and Pigmentation Mutants.</title>
        <authorList>
            <person name="Takatani N."/>
            <person name="Nakanishi M."/>
            <person name="Meirelles P."/>
            <person name="Mino S."/>
            <person name="Suda W."/>
            <person name="Oshima K."/>
            <person name="Hattori M."/>
            <person name="Ohkuma M."/>
            <person name="Hosokawa M."/>
            <person name="Miyashita K."/>
            <person name="Thompson F.L."/>
            <person name="Niwa A."/>
            <person name="Sawabe T."/>
            <person name="Sawabe T."/>
        </authorList>
    </citation>
    <scope>NUCLEOTIDE SEQUENCE [LARGE SCALE GENOMIC DNA]</scope>
    <source>
        <strain evidence="10">JCM19302</strain>
    </source>
</reference>
<dbReference type="PANTHER" id="PTHR47962:SF3">
    <property type="entry name" value="LARGE ATP-DEPENDENT HELICASE-RELATED PROTEIN"/>
    <property type="match status" value="1"/>
</dbReference>
<sequence>MNIGVIVSDAMLMVKYMSGGYIGMIEEFFISKLKPKSSFVLAGRVLELVKIKDMTVFVKRSTSKKAITPSWMGGTLPLTSHLSHFLRIKLADALSPKIRERELKFLHPLISRQSSHSHIPKADEFLVELIDTKEGHHLFMYPFEGRLVHEVISALIAHRLSKIKPLTYTIAMNDYGFELLSDQPFPLDDSNINSILSKENLMDDVAASINASEMASRKFRDIAVIAGLVVQSRPGSRQNNKSLQSSSGLIFRVLEDNEPNNLLLRQAYTEVFNQQLEEVRLQAAFKRISKSKIVLKRAKAFTPLSFPIKADSLRNSMSYESLEKRIQRIQKQTLKIG</sequence>
<dbReference type="GO" id="GO:0016887">
    <property type="term" value="F:ATP hydrolysis activity"/>
    <property type="evidence" value="ECO:0007669"/>
    <property type="project" value="TreeGrafter"/>
</dbReference>